<sequence>MQEHCNTNSDCLGAWEVCNPDGICACPKLYGFVGEPECRQLTWDSAWAVGTSLLCAVVAAAFFVWTSHQLLKVLRVDRCDYMLSTNVACFISSSFGMSLWAIILAHALGSSHPKDAAQYELVTNALIVGNAGSLLCAAFNLSLMWAEFIIASKGLLATGTNLSFSARFLFWYMVVFSVASALATLLGTFWHQIVFTLWVLVSISSALVWIIVQSLYSLMLSIDLLEETGTAVAAAAERASEETSQADQQHQLSRRLVARGKNVIKTTGRLRVCGVLQVFLFVGYQAVLKTNARIDVQWLLLGGLAFSMFAITTTILSSINTTLPLIREQNEITVRPRLAHAGHSAPEVQVCVVSADLPGEVADFNAAILGTPSPLRMRSSAGSIAPTPSPLRMRSTDGSIAAEASYAGAQLCA</sequence>
<reference evidence="2" key="1">
    <citation type="submission" date="2021-01" db="EMBL/GenBank/DDBJ databases">
        <authorList>
            <person name="Corre E."/>
            <person name="Pelletier E."/>
            <person name="Niang G."/>
            <person name="Scheremetjew M."/>
            <person name="Finn R."/>
            <person name="Kale V."/>
            <person name="Holt S."/>
            <person name="Cochrane G."/>
            <person name="Meng A."/>
            <person name="Brown T."/>
            <person name="Cohen L."/>
        </authorList>
    </citation>
    <scope>NUCLEOTIDE SEQUENCE</scope>
    <source>
        <strain evidence="2">CCMP645</strain>
    </source>
</reference>
<feature type="transmembrane region" description="Helical" evidence="1">
    <location>
        <begin position="87"/>
        <end position="109"/>
    </location>
</feature>
<gene>
    <name evidence="2" type="ORF">PCAR00345_LOCUS37652</name>
</gene>
<feature type="transmembrane region" description="Helical" evidence="1">
    <location>
        <begin position="46"/>
        <end position="66"/>
    </location>
</feature>
<keyword evidence="1" id="KW-0472">Membrane</keyword>
<name>A0A7S4C2I4_CHRCT</name>
<feature type="transmembrane region" description="Helical" evidence="1">
    <location>
        <begin position="268"/>
        <end position="286"/>
    </location>
</feature>
<feature type="transmembrane region" description="Helical" evidence="1">
    <location>
        <begin position="193"/>
        <end position="212"/>
    </location>
</feature>
<dbReference type="EMBL" id="HBIZ01060326">
    <property type="protein sequence ID" value="CAE0784944.1"/>
    <property type="molecule type" value="Transcribed_RNA"/>
</dbReference>
<accession>A0A7S4C2I4</accession>
<keyword evidence="1" id="KW-1133">Transmembrane helix</keyword>
<feature type="transmembrane region" description="Helical" evidence="1">
    <location>
        <begin position="121"/>
        <end position="148"/>
    </location>
</feature>
<feature type="transmembrane region" description="Helical" evidence="1">
    <location>
        <begin position="169"/>
        <end position="187"/>
    </location>
</feature>
<dbReference type="AlphaFoldDB" id="A0A7S4C2I4"/>
<protein>
    <submittedName>
        <fullName evidence="2">Uncharacterized protein</fullName>
    </submittedName>
</protein>
<organism evidence="2">
    <name type="scientific">Chrysotila carterae</name>
    <name type="common">Marine alga</name>
    <name type="synonym">Syracosphaera carterae</name>
    <dbReference type="NCBI Taxonomy" id="13221"/>
    <lineage>
        <taxon>Eukaryota</taxon>
        <taxon>Haptista</taxon>
        <taxon>Haptophyta</taxon>
        <taxon>Prymnesiophyceae</taxon>
        <taxon>Isochrysidales</taxon>
        <taxon>Isochrysidaceae</taxon>
        <taxon>Chrysotila</taxon>
    </lineage>
</organism>
<proteinExistence type="predicted"/>
<feature type="transmembrane region" description="Helical" evidence="1">
    <location>
        <begin position="298"/>
        <end position="319"/>
    </location>
</feature>
<evidence type="ECO:0000256" key="1">
    <source>
        <dbReference type="SAM" id="Phobius"/>
    </source>
</evidence>
<evidence type="ECO:0000313" key="2">
    <source>
        <dbReference type="EMBL" id="CAE0784944.1"/>
    </source>
</evidence>
<keyword evidence="1" id="KW-0812">Transmembrane</keyword>